<dbReference type="EMBL" id="JBHSPA010000119">
    <property type="protein sequence ID" value="MFC5835224.1"/>
    <property type="molecule type" value="Genomic_DNA"/>
</dbReference>
<reference evidence="2" key="1">
    <citation type="journal article" date="2019" name="Int. J. Syst. Evol. Microbiol.">
        <title>The Global Catalogue of Microorganisms (GCM) 10K type strain sequencing project: providing services to taxonomists for standard genome sequencing and annotation.</title>
        <authorList>
            <consortium name="The Broad Institute Genomics Platform"/>
            <consortium name="The Broad Institute Genome Sequencing Center for Infectious Disease"/>
            <person name="Wu L."/>
            <person name="Ma J."/>
        </authorList>
    </citation>
    <scope>NUCLEOTIDE SEQUENCE [LARGE SCALE GENOMIC DNA]</scope>
    <source>
        <strain evidence="2">CCUG 53903</strain>
    </source>
</reference>
<dbReference type="Proteomes" id="UP001596058">
    <property type="component" value="Unassembled WGS sequence"/>
</dbReference>
<sequence>MNPTPGPARRRRLLAIAAAVTVIGGGGFLAVHPALAGPCDLDAGATCLDEDALTWEEPTGESDMEEESGDTMVPSEEAAEVFDPDTSVDPSVQAAEGLPWGPKINAAIDLAAAALRDRPACDNAVSGPAGRASRIFAGVVGRRRIVNLTSQTDGVYPDNPAAVSGNKIFLYRPWLTAQAAKVRHRNSGVSLGDDGWRTVILLHELGHLTGSLSGDHFEMPGWESRVLVKCLR</sequence>
<name>A0ABW1DAY2_9ACTN</name>
<proteinExistence type="predicted"/>
<protein>
    <submittedName>
        <fullName evidence="1">Uncharacterized protein</fullName>
    </submittedName>
</protein>
<organism evidence="1 2">
    <name type="scientific">Nonomuraea insulae</name>
    <dbReference type="NCBI Taxonomy" id="1616787"/>
    <lineage>
        <taxon>Bacteria</taxon>
        <taxon>Bacillati</taxon>
        <taxon>Actinomycetota</taxon>
        <taxon>Actinomycetes</taxon>
        <taxon>Streptosporangiales</taxon>
        <taxon>Streptosporangiaceae</taxon>
        <taxon>Nonomuraea</taxon>
    </lineage>
</organism>
<evidence type="ECO:0000313" key="2">
    <source>
        <dbReference type="Proteomes" id="UP001596058"/>
    </source>
</evidence>
<dbReference type="PROSITE" id="PS51318">
    <property type="entry name" value="TAT"/>
    <property type="match status" value="1"/>
</dbReference>
<dbReference type="RefSeq" id="WP_379524636.1">
    <property type="nucleotide sequence ID" value="NZ_JBHSPA010000119.1"/>
</dbReference>
<accession>A0ABW1DAY2</accession>
<evidence type="ECO:0000313" key="1">
    <source>
        <dbReference type="EMBL" id="MFC5835224.1"/>
    </source>
</evidence>
<dbReference type="InterPro" id="IPR006311">
    <property type="entry name" value="TAT_signal"/>
</dbReference>
<keyword evidence="2" id="KW-1185">Reference proteome</keyword>
<gene>
    <name evidence="1" type="ORF">ACFPZ3_66320</name>
</gene>
<comment type="caution">
    <text evidence="1">The sequence shown here is derived from an EMBL/GenBank/DDBJ whole genome shotgun (WGS) entry which is preliminary data.</text>
</comment>